<dbReference type="EMBL" id="JASSZA010000005">
    <property type="protein sequence ID" value="KAK2112756.1"/>
    <property type="molecule type" value="Genomic_DNA"/>
</dbReference>
<accession>A0ABQ9VTM9</accession>
<keyword evidence="3" id="KW-1185">Reference proteome</keyword>
<sequence>MSIASYKFLPSLARSALEKNLADATIEINTDDNLEPELKDYKCEVTSGSLRIGAVSAPIYNAHEKMKVPDVLFYDNIQHMLVMEDMLKDFLLGEHLLLVGNQLNFGALSVSFSELLPSSEWPETQRLLASQQQTSMEDRVDQDYTELGHEE</sequence>
<dbReference type="Proteomes" id="UP001266305">
    <property type="component" value="Unassembled WGS sequence"/>
</dbReference>
<dbReference type="PANTHER" id="PTHR21610:SF9">
    <property type="entry name" value="VON WILLEBRAND FACTOR A DOMAIN-CONTAINING PROTEIN 8"/>
    <property type="match status" value="1"/>
</dbReference>
<gene>
    <name evidence="2" type="primary">VWA8_3</name>
    <name evidence="2" type="ORF">P7K49_012503</name>
</gene>
<organism evidence="2 3">
    <name type="scientific">Saguinus oedipus</name>
    <name type="common">Cotton-top tamarin</name>
    <name type="synonym">Oedipomidas oedipus</name>
    <dbReference type="NCBI Taxonomy" id="9490"/>
    <lineage>
        <taxon>Eukaryota</taxon>
        <taxon>Metazoa</taxon>
        <taxon>Chordata</taxon>
        <taxon>Craniata</taxon>
        <taxon>Vertebrata</taxon>
        <taxon>Euteleostomi</taxon>
        <taxon>Mammalia</taxon>
        <taxon>Eutheria</taxon>
        <taxon>Euarchontoglires</taxon>
        <taxon>Primates</taxon>
        <taxon>Haplorrhini</taxon>
        <taxon>Platyrrhini</taxon>
        <taxon>Cebidae</taxon>
        <taxon>Callitrichinae</taxon>
        <taxon>Saguinus</taxon>
    </lineage>
</organism>
<feature type="region of interest" description="Disordered" evidence="1">
    <location>
        <begin position="126"/>
        <end position="151"/>
    </location>
</feature>
<protein>
    <submittedName>
        <fullName evidence="2">von Willebrand factor A domain-containing protein 8</fullName>
    </submittedName>
</protein>
<evidence type="ECO:0000313" key="3">
    <source>
        <dbReference type="Proteomes" id="UP001266305"/>
    </source>
</evidence>
<feature type="compositionally biased region" description="Basic and acidic residues" evidence="1">
    <location>
        <begin position="136"/>
        <end position="151"/>
    </location>
</feature>
<name>A0ABQ9VTM9_SAGOE</name>
<reference evidence="2 3" key="1">
    <citation type="submission" date="2023-05" db="EMBL/GenBank/DDBJ databases">
        <title>B98-5 Cell Line De Novo Hybrid Assembly: An Optical Mapping Approach.</title>
        <authorList>
            <person name="Kananen K."/>
            <person name="Auerbach J.A."/>
            <person name="Kautto E."/>
            <person name="Blachly J.S."/>
        </authorList>
    </citation>
    <scope>NUCLEOTIDE SEQUENCE [LARGE SCALE GENOMIC DNA]</scope>
    <source>
        <strain evidence="2">B95-8</strain>
        <tissue evidence="2">Cell line</tissue>
    </source>
</reference>
<evidence type="ECO:0000256" key="1">
    <source>
        <dbReference type="SAM" id="MobiDB-lite"/>
    </source>
</evidence>
<proteinExistence type="predicted"/>
<dbReference type="PANTHER" id="PTHR21610">
    <property type="entry name" value="VON WILLEBRAND FACTOR A DOMAIN-CONTAINING PROTEIN 8"/>
    <property type="match status" value="1"/>
</dbReference>
<evidence type="ECO:0000313" key="2">
    <source>
        <dbReference type="EMBL" id="KAK2112756.1"/>
    </source>
</evidence>
<dbReference type="InterPro" id="IPR039891">
    <property type="entry name" value="VWA8"/>
</dbReference>
<comment type="caution">
    <text evidence="2">The sequence shown here is derived from an EMBL/GenBank/DDBJ whole genome shotgun (WGS) entry which is preliminary data.</text>
</comment>